<proteinExistence type="inferred from homology"/>
<evidence type="ECO:0000256" key="2">
    <source>
        <dbReference type="ARBA" id="ARBA00007787"/>
    </source>
</evidence>
<comment type="function">
    <text evidence="1 7">Has a glutathione-disulfide oxidoreductase activity in the presence of NADPH and glutathione reductase. Reduces low molecular weight disulfides and proteins.</text>
</comment>
<dbReference type="RefSeq" id="WP_343791125.1">
    <property type="nucleotide sequence ID" value="NZ_BAAAGA010000001.1"/>
</dbReference>
<dbReference type="Pfam" id="PF00462">
    <property type="entry name" value="Glutaredoxin"/>
    <property type="match status" value="1"/>
</dbReference>
<dbReference type="InterPro" id="IPR011900">
    <property type="entry name" value="GRX_bact"/>
</dbReference>
<evidence type="ECO:0000313" key="9">
    <source>
        <dbReference type="EMBL" id="GAA0616321.1"/>
    </source>
</evidence>
<dbReference type="InterPro" id="IPR014025">
    <property type="entry name" value="Glutaredoxin_subgr"/>
</dbReference>
<dbReference type="EMBL" id="BAAAGA010000001">
    <property type="protein sequence ID" value="GAA0616321.1"/>
    <property type="molecule type" value="Genomic_DNA"/>
</dbReference>
<dbReference type="Gene3D" id="3.40.30.10">
    <property type="entry name" value="Glutaredoxin"/>
    <property type="match status" value="1"/>
</dbReference>
<name>A0ABN1GQ95_9CAUL</name>
<evidence type="ECO:0000313" key="10">
    <source>
        <dbReference type="Proteomes" id="UP001501352"/>
    </source>
</evidence>
<evidence type="ECO:0000256" key="5">
    <source>
        <dbReference type="ARBA" id="ARBA00023157"/>
    </source>
</evidence>
<evidence type="ECO:0000256" key="7">
    <source>
        <dbReference type="RuleBase" id="RU364065"/>
    </source>
</evidence>
<protein>
    <recommendedName>
        <fullName evidence="7">Glutaredoxin</fullName>
    </recommendedName>
</protein>
<keyword evidence="7" id="KW-0963">Cytoplasm</keyword>
<dbReference type="InterPro" id="IPR002109">
    <property type="entry name" value="Glutaredoxin"/>
</dbReference>
<keyword evidence="3 7" id="KW-0813">Transport</keyword>
<evidence type="ECO:0000256" key="4">
    <source>
        <dbReference type="ARBA" id="ARBA00022982"/>
    </source>
</evidence>
<dbReference type="PROSITE" id="PS00195">
    <property type="entry name" value="GLUTAREDOXIN_1"/>
    <property type="match status" value="1"/>
</dbReference>
<dbReference type="Proteomes" id="UP001501352">
    <property type="component" value="Unassembled WGS sequence"/>
</dbReference>
<dbReference type="PRINTS" id="PR00160">
    <property type="entry name" value="GLUTAREDOXIN"/>
</dbReference>
<reference evidence="9 10" key="1">
    <citation type="journal article" date="2019" name="Int. J. Syst. Evol. Microbiol.">
        <title>The Global Catalogue of Microorganisms (GCM) 10K type strain sequencing project: providing services to taxonomists for standard genome sequencing and annotation.</title>
        <authorList>
            <consortium name="The Broad Institute Genomics Platform"/>
            <consortium name="The Broad Institute Genome Sequencing Center for Infectious Disease"/>
            <person name="Wu L."/>
            <person name="Ma J."/>
        </authorList>
    </citation>
    <scope>NUCLEOTIDE SEQUENCE [LARGE SCALE GENOMIC DNA]</scope>
    <source>
        <strain evidence="9 10">JCM 12928</strain>
    </source>
</reference>
<evidence type="ECO:0000256" key="3">
    <source>
        <dbReference type="ARBA" id="ARBA00022448"/>
    </source>
</evidence>
<keyword evidence="10" id="KW-1185">Reference proteome</keyword>
<gene>
    <name evidence="9" type="primary">grxC</name>
    <name evidence="9" type="ORF">GCM10009422_09390</name>
</gene>
<organism evidence="9 10">
    <name type="scientific">Brevundimonas kwangchunensis</name>
    <dbReference type="NCBI Taxonomy" id="322163"/>
    <lineage>
        <taxon>Bacteria</taxon>
        <taxon>Pseudomonadati</taxon>
        <taxon>Pseudomonadota</taxon>
        <taxon>Alphaproteobacteria</taxon>
        <taxon>Caulobacterales</taxon>
        <taxon>Caulobacteraceae</taxon>
        <taxon>Brevundimonas</taxon>
    </lineage>
</organism>
<dbReference type="InterPro" id="IPR011767">
    <property type="entry name" value="GLR_AS"/>
</dbReference>
<keyword evidence="5" id="KW-1015">Disulfide bond</keyword>
<dbReference type="NCBIfam" id="TIGR02181">
    <property type="entry name" value="GRX_bact"/>
    <property type="match status" value="1"/>
</dbReference>
<comment type="caution">
    <text evidence="9">The sequence shown here is derived from an EMBL/GenBank/DDBJ whole genome shotgun (WGS) entry which is preliminary data.</text>
</comment>
<keyword evidence="4 7" id="KW-0249">Electron transport</keyword>
<dbReference type="SUPFAM" id="SSF52833">
    <property type="entry name" value="Thioredoxin-like"/>
    <property type="match status" value="1"/>
</dbReference>
<dbReference type="PANTHER" id="PTHR45694:SF18">
    <property type="entry name" value="GLUTAREDOXIN-1-RELATED"/>
    <property type="match status" value="1"/>
</dbReference>
<dbReference type="InterPro" id="IPR036249">
    <property type="entry name" value="Thioredoxin-like_sf"/>
</dbReference>
<feature type="domain" description="Glutaredoxin" evidence="8">
    <location>
        <begin position="4"/>
        <end position="64"/>
    </location>
</feature>
<dbReference type="CDD" id="cd03418">
    <property type="entry name" value="GRX_GRXb_1_3_like"/>
    <property type="match status" value="1"/>
</dbReference>
<keyword evidence="6 7" id="KW-0676">Redox-active center</keyword>
<evidence type="ECO:0000256" key="6">
    <source>
        <dbReference type="ARBA" id="ARBA00023284"/>
    </source>
</evidence>
<comment type="similarity">
    <text evidence="2 7">Belongs to the glutaredoxin family.</text>
</comment>
<evidence type="ECO:0000259" key="8">
    <source>
        <dbReference type="Pfam" id="PF00462"/>
    </source>
</evidence>
<evidence type="ECO:0000256" key="1">
    <source>
        <dbReference type="ARBA" id="ARBA00002549"/>
    </source>
</evidence>
<dbReference type="PANTHER" id="PTHR45694">
    <property type="entry name" value="GLUTAREDOXIN 2"/>
    <property type="match status" value="1"/>
</dbReference>
<sequence>MAEVVIYTKPGCPYCAAAEGLLARKGVDYTEIVASNDPDKKQEMIQRSNGRMTFPQIFIDGKHVGGSDDLHALDRKGELDALLAA</sequence>
<accession>A0ABN1GQ95</accession>
<dbReference type="PROSITE" id="PS51354">
    <property type="entry name" value="GLUTAREDOXIN_2"/>
    <property type="match status" value="1"/>
</dbReference>